<feature type="non-terminal residue" evidence="8">
    <location>
        <position position="1"/>
    </location>
</feature>
<evidence type="ECO:0000256" key="4">
    <source>
        <dbReference type="ARBA" id="ARBA00022827"/>
    </source>
</evidence>
<dbReference type="Proteomes" id="UP000759131">
    <property type="component" value="Unassembled WGS sequence"/>
</dbReference>
<evidence type="ECO:0000313" key="8">
    <source>
        <dbReference type="EMBL" id="CAD7624370.1"/>
    </source>
</evidence>
<dbReference type="SUPFAM" id="SSF51905">
    <property type="entry name" value="FAD/NAD(P)-binding domain"/>
    <property type="match status" value="1"/>
</dbReference>
<dbReference type="InterPro" id="IPR007867">
    <property type="entry name" value="GMC_OxRtase_C"/>
</dbReference>
<name>A0A7R9KJG0_9ACAR</name>
<feature type="binding site" evidence="5">
    <location>
        <position position="532"/>
    </location>
    <ligand>
        <name>substrate</name>
    </ligand>
</feature>
<organism evidence="8">
    <name type="scientific">Medioppia subpectinata</name>
    <dbReference type="NCBI Taxonomy" id="1979941"/>
    <lineage>
        <taxon>Eukaryota</taxon>
        <taxon>Metazoa</taxon>
        <taxon>Ecdysozoa</taxon>
        <taxon>Arthropoda</taxon>
        <taxon>Chelicerata</taxon>
        <taxon>Arachnida</taxon>
        <taxon>Acari</taxon>
        <taxon>Acariformes</taxon>
        <taxon>Sarcoptiformes</taxon>
        <taxon>Oribatida</taxon>
        <taxon>Brachypylina</taxon>
        <taxon>Oppioidea</taxon>
        <taxon>Oppiidae</taxon>
        <taxon>Medioppia</taxon>
    </lineage>
</organism>
<dbReference type="EMBL" id="OC856855">
    <property type="protein sequence ID" value="CAD7624370.1"/>
    <property type="molecule type" value="Genomic_DNA"/>
</dbReference>
<feature type="binding site" evidence="5">
    <location>
        <position position="269"/>
    </location>
    <ligand>
        <name>FAD</name>
        <dbReference type="ChEBI" id="CHEBI:57692"/>
    </ligand>
</feature>
<proteinExistence type="inferred from homology"/>
<dbReference type="PANTHER" id="PTHR11552">
    <property type="entry name" value="GLUCOSE-METHANOL-CHOLINE GMC OXIDOREDUCTASE"/>
    <property type="match status" value="1"/>
</dbReference>
<dbReference type="GO" id="GO:0050660">
    <property type="term" value="F:flavin adenine dinucleotide binding"/>
    <property type="evidence" value="ECO:0007669"/>
    <property type="project" value="InterPro"/>
</dbReference>
<dbReference type="Pfam" id="PF00732">
    <property type="entry name" value="GMC_oxred_N"/>
    <property type="match status" value="1"/>
</dbReference>
<dbReference type="AlphaFoldDB" id="A0A7R9KJG0"/>
<protein>
    <submittedName>
        <fullName evidence="8">Uncharacterized protein</fullName>
    </submittedName>
</protein>
<dbReference type="PIRSF" id="PIRSF000137">
    <property type="entry name" value="Alcohol_oxidase"/>
    <property type="match status" value="1"/>
</dbReference>
<dbReference type="SUPFAM" id="SSF54373">
    <property type="entry name" value="FAD-linked reductases, C-terminal domain"/>
    <property type="match status" value="1"/>
</dbReference>
<evidence type="ECO:0000259" key="6">
    <source>
        <dbReference type="Pfam" id="PF00732"/>
    </source>
</evidence>
<evidence type="ECO:0000313" key="9">
    <source>
        <dbReference type="Proteomes" id="UP000759131"/>
    </source>
</evidence>
<feature type="domain" description="Glucose-methanol-choline oxidoreductase N-terminal" evidence="6">
    <location>
        <begin position="39"/>
        <end position="358"/>
    </location>
</feature>
<evidence type="ECO:0000256" key="5">
    <source>
        <dbReference type="PIRSR" id="PIRSR000137-2"/>
    </source>
</evidence>
<reference evidence="8" key="1">
    <citation type="submission" date="2020-11" db="EMBL/GenBank/DDBJ databases">
        <authorList>
            <person name="Tran Van P."/>
        </authorList>
    </citation>
    <scope>NUCLEOTIDE SEQUENCE</scope>
</reference>
<dbReference type="EMBL" id="CAJPIZ010002280">
    <property type="protein sequence ID" value="CAG2104800.1"/>
    <property type="molecule type" value="Genomic_DNA"/>
</dbReference>
<keyword evidence="4 5" id="KW-0274">FAD</keyword>
<keyword evidence="9" id="KW-1185">Reference proteome</keyword>
<dbReference type="OrthoDB" id="269227at2759"/>
<evidence type="ECO:0000256" key="3">
    <source>
        <dbReference type="ARBA" id="ARBA00022630"/>
    </source>
</evidence>
<evidence type="ECO:0000259" key="7">
    <source>
        <dbReference type="Pfam" id="PF05199"/>
    </source>
</evidence>
<dbReference type="Gene3D" id="3.50.50.60">
    <property type="entry name" value="FAD/NAD(P)-binding domain"/>
    <property type="match status" value="1"/>
</dbReference>
<gene>
    <name evidence="8" type="ORF">OSB1V03_LOCUS4815</name>
</gene>
<dbReference type="PANTHER" id="PTHR11552:SF147">
    <property type="entry name" value="CHOLINE DEHYDROGENASE, MITOCHONDRIAL"/>
    <property type="match status" value="1"/>
</dbReference>
<dbReference type="GO" id="GO:0016614">
    <property type="term" value="F:oxidoreductase activity, acting on CH-OH group of donors"/>
    <property type="evidence" value="ECO:0007669"/>
    <property type="project" value="InterPro"/>
</dbReference>
<sequence>MICINKNFKYCCSFKYCCREVGSIELKLLVIANNVNKHYDYVIVGGGTAGCVVAARLSAQPNTTVLLIEAGGHNTNSSLEVSGLYHYVAQMYGHQNVQQMLWQYYDRGQEYAGGALPQGIPVPVGKGLGGSSSCNGMIYLRGNRRDYEHWAAACGATGWSYDQVLPYFIRAENLTDSNVKHYNLSFHGTAGPLPVSTPAEPMSPLFNVLNNVYKELGHNLVSDLNGEQQLGAGFAQMNTRAGMRVSTAQAYLRPNLHSNRLKILTNSLVTKIILKNLTNNLLNTNCGNNYQAIGVEYKTGDDVHRVFANREVILSAGVINSPQILMLSGIGSRDHLMSKGIDTLVNAPAVGKHLANHPIVYTFSLLKDPKLNGQPLPKLDMKDLNKFILNNEHVLRRSLCYHMLYTNTSQNRDNLWPNIQIKSFQSKYNILDVFIMGTSLMRGRSRGSVRLATKNPTDAPIIDGQLLSNPMDRRDMFEALKYTLFVALNTSLARYMTVIPMVLFGCRVCADRPLYDCHSYIECVIRQTTITYLHPMGSCRMGGVRSQCGPHDVVLNEKLEVRGVSRLRVCDASAFPDIVNANTMPTTVMLAEKCAEM</sequence>
<comment type="similarity">
    <text evidence="2">Belongs to the GMC oxidoreductase family.</text>
</comment>
<evidence type="ECO:0000256" key="2">
    <source>
        <dbReference type="ARBA" id="ARBA00010790"/>
    </source>
</evidence>
<evidence type="ECO:0000256" key="1">
    <source>
        <dbReference type="ARBA" id="ARBA00001974"/>
    </source>
</evidence>
<dbReference type="InterPro" id="IPR012132">
    <property type="entry name" value="GMC_OxRdtase"/>
</dbReference>
<dbReference type="Pfam" id="PF05199">
    <property type="entry name" value="GMC_oxred_C"/>
    <property type="match status" value="1"/>
</dbReference>
<comment type="cofactor">
    <cofactor evidence="1 5">
        <name>FAD</name>
        <dbReference type="ChEBI" id="CHEBI:57692"/>
    </cofactor>
</comment>
<dbReference type="InterPro" id="IPR000172">
    <property type="entry name" value="GMC_OxRdtase_N"/>
</dbReference>
<keyword evidence="3" id="KW-0285">Flavoprotein</keyword>
<feature type="domain" description="Glucose-methanol-choline oxidoreductase C-terminal" evidence="7">
    <location>
        <begin position="444"/>
        <end position="591"/>
    </location>
</feature>
<dbReference type="Gene3D" id="3.30.560.10">
    <property type="entry name" value="Glucose Oxidase, domain 3"/>
    <property type="match status" value="1"/>
</dbReference>
<dbReference type="InterPro" id="IPR036188">
    <property type="entry name" value="FAD/NAD-bd_sf"/>
</dbReference>
<accession>A0A7R9KJG0</accession>